<name>A0A917V9B5_9HYPH</name>
<dbReference type="InterPro" id="IPR046335">
    <property type="entry name" value="LacI/GalR-like_sensor"/>
</dbReference>
<evidence type="ECO:0000313" key="6">
    <source>
        <dbReference type="EMBL" id="GGK53632.1"/>
    </source>
</evidence>
<keyword evidence="4" id="KW-0804">Transcription</keyword>
<keyword evidence="2" id="KW-0805">Transcription regulation</keyword>
<dbReference type="Proteomes" id="UP000600449">
    <property type="component" value="Unassembled WGS sequence"/>
</dbReference>
<dbReference type="SMART" id="SM00354">
    <property type="entry name" value="HTH_LACI"/>
    <property type="match status" value="1"/>
</dbReference>
<evidence type="ECO:0000256" key="1">
    <source>
        <dbReference type="ARBA" id="ARBA00022491"/>
    </source>
</evidence>
<dbReference type="InterPro" id="IPR000843">
    <property type="entry name" value="HTH_LacI"/>
</dbReference>
<evidence type="ECO:0000256" key="4">
    <source>
        <dbReference type="ARBA" id="ARBA00023163"/>
    </source>
</evidence>
<dbReference type="PANTHER" id="PTHR30146:SF148">
    <property type="entry name" value="HTH-TYPE TRANSCRIPTIONAL REPRESSOR PURR-RELATED"/>
    <property type="match status" value="1"/>
</dbReference>
<gene>
    <name evidence="6" type="primary">pckR</name>
    <name evidence="6" type="ORF">GCM10011322_45540</name>
</gene>
<evidence type="ECO:0000313" key="7">
    <source>
        <dbReference type="Proteomes" id="UP000600449"/>
    </source>
</evidence>
<organism evidence="6 7">
    <name type="scientific">Salinarimonas ramus</name>
    <dbReference type="NCBI Taxonomy" id="690164"/>
    <lineage>
        <taxon>Bacteria</taxon>
        <taxon>Pseudomonadati</taxon>
        <taxon>Pseudomonadota</taxon>
        <taxon>Alphaproteobacteria</taxon>
        <taxon>Hyphomicrobiales</taxon>
        <taxon>Salinarimonadaceae</taxon>
        <taxon>Salinarimonas</taxon>
    </lineage>
</organism>
<dbReference type="Gene3D" id="1.10.260.40">
    <property type="entry name" value="lambda repressor-like DNA-binding domains"/>
    <property type="match status" value="1"/>
</dbReference>
<evidence type="ECO:0000256" key="2">
    <source>
        <dbReference type="ARBA" id="ARBA00023015"/>
    </source>
</evidence>
<dbReference type="AlphaFoldDB" id="A0A917V9B5"/>
<dbReference type="PROSITE" id="PS50932">
    <property type="entry name" value="HTH_LACI_2"/>
    <property type="match status" value="1"/>
</dbReference>
<keyword evidence="1" id="KW-0678">Repressor</keyword>
<protein>
    <submittedName>
        <fullName evidence="6">LacI family transcriptional regulator</fullName>
    </submittedName>
</protein>
<keyword evidence="7" id="KW-1185">Reference proteome</keyword>
<keyword evidence="3" id="KW-0238">DNA-binding</keyword>
<comment type="caution">
    <text evidence="6">The sequence shown here is derived from an EMBL/GenBank/DDBJ whole genome shotgun (WGS) entry which is preliminary data.</text>
</comment>
<sequence length="352" mass="36882">MGSSVQEPARGARGRVTLQIIADALGVSTATVSLALRNAPVVAEATRLRVHQAARDLGYTYNRGAAALRTARSDMLAVALSDVALPDHAAILGAVEDTARAAGRTILLGTTAEDLVRQEQVLAMLREFRPDGLLIAPAAGTKAAALYHLVAAGIPVVQVAREVDGLAFDYVGSDETLAACLAVEHLLALGHRRIGMIGGAEGVSSHRDRRRAFCEALQRAGVPVDCGWLLDGYGSRETGIAGMGRLLALKEAPTAVVCVDDLTAIGAMIGLARADLRPGRDLSVVGCGDAPEAVAFEPQLSTVRAHHAAIGRRAAEVLMRRIAEPEAPPERHVIPPELVVRASCARLERIAA</sequence>
<dbReference type="Gene3D" id="3.40.50.2300">
    <property type="match status" value="2"/>
</dbReference>
<dbReference type="CDD" id="cd01392">
    <property type="entry name" value="HTH_LacI"/>
    <property type="match status" value="1"/>
</dbReference>
<proteinExistence type="predicted"/>
<dbReference type="RefSeq" id="WP_188915578.1">
    <property type="nucleotide sequence ID" value="NZ_BMMF01000017.1"/>
</dbReference>
<evidence type="ECO:0000256" key="3">
    <source>
        <dbReference type="ARBA" id="ARBA00023125"/>
    </source>
</evidence>
<dbReference type="EMBL" id="BMMF01000017">
    <property type="protein sequence ID" value="GGK53632.1"/>
    <property type="molecule type" value="Genomic_DNA"/>
</dbReference>
<evidence type="ECO:0000259" key="5">
    <source>
        <dbReference type="PROSITE" id="PS50932"/>
    </source>
</evidence>
<accession>A0A917V9B5</accession>
<dbReference type="Pfam" id="PF13377">
    <property type="entry name" value="Peripla_BP_3"/>
    <property type="match status" value="1"/>
</dbReference>
<dbReference type="Pfam" id="PF00356">
    <property type="entry name" value="LacI"/>
    <property type="match status" value="1"/>
</dbReference>
<dbReference type="GO" id="GO:0000976">
    <property type="term" value="F:transcription cis-regulatory region binding"/>
    <property type="evidence" value="ECO:0007669"/>
    <property type="project" value="TreeGrafter"/>
</dbReference>
<dbReference type="PANTHER" id="PTHR30146">
    <property type="entry name" value="LACI-RELATED TRANSCRIPTIONAL REPRESSOR"/>
    <property type="match status" value="1"/>
</dbReference>
<dbReference type="InterPro" id="IPR028082">
    <property type="entry name" value="Peripla_BP_I"/>
</dbReference>
<reference evidence="6 7" key="1">
    <citation type="journal article" date="2014" name="Int. J. Syst. Evol. Microbiol.">
        <title>Complete genome sequence of Corynebacterium casei LMG S-19264T (=DSM 44701T), isolated from a smear-ripened cheese.</title>
        <authorList>
            <consortium name="US DOE Joint Genome Institute (JGI-PGF)"/>
            <person name="Walter F."/>
            <person name="Albersmeier A."/>
            <person name="Kalinowski J."/>
            <person name="Ruckert C."/>
        </authorList>
    </citation>
    <scope>NUCLEOTIDE SEQUENCE [LARGE SCALE GENOMIC DNA]</scope>
    <source>
        <strain evidence="6 7">CGMCC 1.9161</strain>
    </source>
</reference>
<dbReference type="InterPro" id="IPR010982">
    <property type="entry name" value="Lambda_DNA-bd_dom_sf"/>
</dbReference>
<dbReference type="SUPFAM" id="SSF53822">
    <property type="entry name" value="Periplasmic binding protein-like I"/>
    <property type="match status" value="1"/>
</dbReference>
<feature type="domain" description="HTH lacI-type" evidence="5">
    <location>
        <begin position="16"/>
        <end position="70"/>
    </location>
</feature>
<dbReference type="SUPFAM" id="SSF47413">
    <property type="entry name" value="lambda repressor-like DNA-binding domains"/>
    <property type="match status" value="1"/>
</dbReference>
<dbReference type="GO" id="GO:0003700">
    <property type="term" value="F:DNA-binding transcription factor activity"/>
    <property type="evidence" value="ECO:0007669"/>
    <property type="project" value="TreeGrafter"/>
</dbReference>